<dbReference type="PANTHER" id="PTHR33050:SF7">
    <property type="entry name" value="RIBONUCLEASE H"/>
    <property type="match status" value="1"/>
</dbReference>
<feature type="compositionally biased region" description="Basic and acidic residues" evidence="1">
    <location>
        <begin position="20"/>
        <end position="31"/>
    </location>
</feature>
<evidence type="ECO:0000313" key="3">
    <source>
        <dbReference type="EnsemblMetazoa" id="CLYHEMP007729.1"/>
    </source>
</evidence>
<protein>
    <recommendedName>
        <fullName evidence="2">Reverse transcriptase domain-containing protein</fullName>
    </recommendedName>
</protein>
<dbReference type="InterPro" id="IPR036397">
    <property type="entry name" value="RNaseH_sf"/>
</dbReference>
<feature type="region of interest" description="Disordered" evidence="1">
    <location>
        <begin position="12"/>
        <end position="31"/>
    </location>
</feature>
<feature type="domain" description="Reverse transcriptase" evidence="2">
    <location>
        <begin position="88"/>
        <end position="296"/>
    </location>
</feature>
<dbReference type="Proteomes" id="UP000594262">
    <property type="component" value="Unplaced"/>
</dbReference>
<dbReference type="OrthoDB" id="5949962at2759"/>
<dbReference type="AlphaFoldDB" id="A0A7M5U916"/>
<reference evidence="3" key="1">
    <citation type="submission" date="2021-01" db="UniProtKB">
        <authorList>
            <consortium name="EnsemblMetazoa"/>
        </authorList>
    </citation>
    <scope>IDENTIFICATION</scope>
</reference>
<dbReference type="InterPro" id="IPR043128">
    <property type="entry name" value="Rev_trsase/Diguanyl_cyclase"/>
</dbReference>
<accession>A0A7M5U916</accession>
<dbReference type="PANTHER" id="PTHR33050">
    <property type="entry name" value="REVERSE TRANSCRIPTASE DOMAIN-CONTAINING PROTEIN"/>
    <property type="match status" value="1"/>
</dbReference>
<dbReference type="InterPro" id="IPR043502">
    <property type="entry name" value="DNA/RNA_pol_sf"/>
</dbReference>
<evidence type="ECO:0000313" key="4">
    <source>
        <dbReference type="Proteomes" id="UP000594262"/>
    </source>
</evidence>
<dbReference type="Pfam" id="PF00078">
    <property type="entry name" value="RVT_1"/>
    <property type="match status" value="1"/>
</dbReference>
<dbReference type="GO" id="GO:0003676">
    <property type="term" value="F:nucleic acid binding"/>
    <property type="evidence" value="ECO:0007669"/>
    <property type="project" value="InterPro"/>
</dbReference>
<organism evidence="3 4">
    <name type="scientific">Clytia hemisphaerica</name>
    <dbReference type="NCBI Taxonomy" id="252671"/>
    <lineage>
        <taxon>Eukaryota</taxon>
        <taxon>Metazoa</taxon>
        <taxon>Cnidaria</taxon>
        <taxon>Hydrozoa</taxon>
        <taxon>Hydroidolina</taxon>
        <taxon>Leptothecata</taxon>
        <taxon>Obeliida</taxon>
        <taxon>Clytiidae</taxon>
        <taxon>Clytia</taxon>
    </lineage>
</organism>
<evidence type="ECO:0000256" key="1">
    <source>
        <dbReference type="SAM" id="MobiDB-lite"/>
    </source>
</evidence>
<dbReference type="PROSITE" id="PS50878">
    <property type="entry name" value="RT_POL"/>
    <property type="match status" value="1"/>
</dbReference>
<dbReference type="CDD" id="cd03714">
    <property type="entry name" value="RT_DIRS1"/>
    <property type="match status" value="1"/>
</dbReference>
<sequence length="678" mass="77747">MNVALHVTDMATGDTSALKENPEETPETKDKCNSNFLVNSETNSVKGKLKPKLDFWSKTLKAPKYILDIIKYGYFLPFVDIPEPSISNNNKSALENKEFVSESIRDLLQDGSAREVEFAPKVISPLSVASNSVGKKRLILDLRYVNAHLFKERISFDEWGSLKNLISENGFAYKFDLRKGYYHVEIAEAHQTYLGFSWNLDGREKFFIFCVLPFGLSSAPMIFTKLLRPLVSYWHDHGIKICVFLDDGGGTESNLVKAISSSNFVRRSLKSSGFVVNEEKSVWHPQKRLTWLGVIIDFSENAYFITEKRIEALIDLIIETLTLKRVTSRILSKIAGSIISMKFVLGDITQLKSRYLYEAIDSEVAWDAPISLKKFPQATRELEFWLGNLRRLNHRFISEHRATFVNVYSDASHSGIGSHIPALGAESHRNLDPKEQGLSSTWRELSAILYSLRSFKQLLTRQSINWFTDNFAASLIVSKGSRKKHLQDLALDIFNFCAASLITLKINWIPREENETADEISKYIDFDDWQITDEFFTFLNKRWGPFSVDRFARPENTKLPRFNSKFFVPGSEAVDAFSENWSNEINYVVPPVDLIPEALKFILHSQCKGTLVIPLWKSAPFWSMIRDEFYSRMLVESIIITKGREILEKPTNELIMLSPDKYRGSMIAFKFDSKNIIR</sequence>
<dbReference type="InterPro" id="IPR000477">
    <property type="entry name" value="RT_dom"/>
</dbReference>
<dbReference type="Gene3D" id="3.30.70.270">
    <property type="match status" value="1"/>
</dbReference>
<evidence type="ECO:0000259" key="2">
    <source>
        <dbReference type="PROSITE" id="PS50878"/>
    </source>
</evidence>
<dbReference type="Gene3D" id="3.30.420.10">
    <property type="entry name" value="Ribonuclease H-like superfamily/Ribonuclease H"/>
    <property type="match status" value="1"/>
</dbReference>
<dbReference type="InterPro" id="IPR052055">
    <property type="entry name" value="Hepadnavirus_pol/RT"/>
</dbReference>
<name>A0A7M5U916_9CNID</name>
<keyword evidence="4" id="KW-1185">Reference proteome</keyword>
<dbReference type="SUPFAM" id="SSF56672">
    <property type="entry name" value="DNA/RNA polymerases"/>
    <property type="match status" value="1"/>
</dbReference>
<dbReference type="GO" id="GO:0006259">
    <property type="term" value="P:DNA metabolic process"/>
    <property type="evidence" value="ECO:0007669"/>
    <property type="project" value="UniProtKB-ARBA"/>
</dbReference>
<dbReference type="EnsemblMetazoa" id="CLYHEMT007729.1">
    <property type="protein sequence ID" value="CLYHEMP007729.1"/>
    <property type="gene ID" value="CLYHEMG007729"/>
</dbReference>
<proteinExistence type="predicted"/>
<dbReference type="Gene3D" id="3.10.10.10">
    <property type="entry name" value="HIV Type 1 Reverse Transcriptase, subunit A, domain 1"/>
    <property type="match status" value="1"/>
</dbReference>